<organism evidence="2 4">
    <name type="scientific">Streptomyces griseochromogenes</name>
    <dbReference type="NCBI Taxonomy" id="68214"/>
    <lineage>
        <taxon>Bacteria</taxon>
        <taxon>Bacillati</taxon>
        <taxon>Actinomycetota</taxon>
        <taxon>Actinomycetes</taxon>
        <taxon>Kitasatosporales</taxon>
        <taxon>Streptomycetaceae</taxon>
        <taxon>Streptomyces</taxon>
    </lineage>
</organism>
<evidence type="ECO:0000256" key="1">
    <source>
        <dbReference type="SAM" id="MobiDB-lite"/>
    </source>
</evidence>
<accession>A0A1B1AUT4</accession>
<dbReference type="Proteomes" id="UP001519309">
    <property type="component" value="Unassembled WGS sequence"/>
</dbReference>
<sequence>MTDELKPAPLGFTDEEWRTFRREGLIHREGVLSPEQVDAMRDAAQECFDEQSYNRAHTNKVENVIRAHPAFQSLIDLETHIGYAYDIFGDQTRLSQNDLFVRPPGSVVNHWHFDGPRAVPYRVFSPVLPLKLRIGYWLTDLPHDNMGNLVYLPGSQRADYETEHTGIGDVAGQKVLTCGKGSMTVFGANLWHRIQPNHSDVTRINVFLSYTPTWVNGYYFQDENDFTGLTREQRILLRPYGKSQEDFSRPPAQDQPLYLGGLARETPEPVEAHKVRRHTRYEQKLQYLDD</sequence>
<dbReference type="Gene3D" id="2.60.120.620">
    <property type="entry name" value="q2cbj1_9rhob like domain"/>
    <property type="match status" value="1"/>
</dbReference>
<evidence type="ECO:0000313" key="5">
    <source>
        <dbReference type="Proteomes" id="UP001519309"/>
    </source>
</evidence>
<protein>
    <submittedName>
        <fullName evidence="3">Ectoine hydroxylase-related dioxygenase (Phytanoyl-CoA dioxygenase family)</fullName>
    </submittedName>
</protein>
<dbReference type="Pfam" id="PF05721">
    <property type="entry name" value="PhyH"/>
    <property type="match status" value="1"/>
</dbReference>
<gene>
    <name evidence="2" type="ORF">AVL59_12470</name>
    <name evidence="3" type="ORF">J2Z21_000924</name>
</gene>
<dbReference type="PANTHER" id="PTHR20883">
    <property type="entry name" value="PHYTANOYL-COA DIOXYGENASE DOMAIN CONTAINING 1"/>
    <property type="match status" value="1"/>
</dbReference>
<dbReference type="InterPro" id="IPR008775">
    <property type="entry name" value="Phytyl_CoA_dOase-like"/>
</dbReference>
<dbReference type="SUPFAM" id="SSF51197">
    <property type="entry name" value="Clavaminate synthase-like"/>
    <property type="match status" value="1"/>
</dbReference>
<keyword evidence="5" id="KW-1185">Reference proteome</keyword>
<keyword evidence="3" id="KW-0223">Dioxygenase</keyword>
<feature type="region of interest" description="Disordered" evidence="1">
    <location>
        <begin position="241"/>
        <end position="277"/>
    </location>
</feature>
<evidence type="ECO:0000313" key="4">
    <source>
        <dbReference type="Proteomes" id="UP000092659"/>
    </source>
</evidence>
<dbReference type="PANTHER" id="PTHR20883:SF48">
    <property type="entry name" value="ECTOINE DIOXYGENASE"/>
    <property type="match status" value="1"/>
</dbReference>
<reference evidence="2 4" key="1">
    <citation type="submission" date="2016-06" db="EMBL/GenBank/DDBJ databases">
        <title>Complete genome sequence of Streptomyces griseochromogenes ATCC 14511, the Blasticidin S producer.</title>
        <authorList>
            <person name="Wu L."/>
        </authorList>
    </citation>
    <scope>NUCLEOTIDE SEQUENCE [LARGE SCALE GENOMIC DNA]</scope>
    <source>
        <strain evidence="2 4">ATCC 14511</strain>
    </source>
</reference>
<dbReference type="AlphaFoldDB" id="A0A1B1AUT4"/>
<dbReference type="KEGG" id="sgs:AVL59_12470"/>
<keyword evidence="3" id="KW-0560">Oxidoreductase</keyword>
<evidence type="ECO:0000313" key="3">
    <source>
        <dbReference type="EMBL" id="MBP2048000.1"/>
    </source>
</evidence>
<dbReference type="GO" id="GO:0005506">
    <property type="term" value="F:iron ion binding"/>
    <property type="evidence" value="ECO:0007669"/>
    <property type="project" value="UniProtKB-ARBA"/>
</dbReference>
<name>A0A1B1AUT4_9ACTN</name>
<dbReference type="EMBL" id="CP016279">
    <property type="protein sequence ID" value="ANP50326.1"/>
    <property type="molecule type" value="Genomic_DNA"/>
</dbReference>
<evidence type="ECO:0000313" key="2">
    <source>
        <dbReference type="EMBL" id="ANP50326.1"/>
    </source>
</evidence>
<reference evidence="3 5" key="2">
    <citation type="submission" date="2021-03" db="EMBL/GenBank/DDBJ databases">
        <title>Genomic Encyclopedia of Type Strains, Phase IV (KMG-IV): sequencing the most valuable type-strain genomes for metagenomic binning, comparative biology and taxonomic classification.</title>
        <authorList>
            <person name="Goeker M."/>
        </authorList>
    </citation>
    <scope>NUCLEOTIDE SEQUENCE [LARGE SCALE GENOMIC DNA]</scope>
    <source>
        <strain evidence="3 5">DSM 40499</strain>
    </source>
</reference>
<dbReference type="OrthoDB" id="9796766at2"/>
<proteinExistence type="predicted"/>
<dbReference type="Proteomes" id="UP000092659">
    <property type="component" value="Chromosome"/>
</dbReference>
<dbReference type="EMBL" id="JAGGLP010000002">
    <property type="protein sequence ID" value="MBP2048000.1"/>
    <property type="molecule type" value="Genomic_DNA"/>
</dbReference>
<dbReference type="RefSeq" id="WP_067302849.1">
    <property type="nucleotide sequence ID" value="NZ_CP016279.1"/>
</dbReference>
<dbReference type="STRING" id="68214.AVL59_12470"/>
<dbReference type="GO" id="GO:0016706">
    <property type="term" value="F:2-oxoglutarate-dependent dioxygenase activity"/>
    <property type="evidence" value="ECO:0007669"/>
    <property type="project" value="UniProtKB-ARBA"/>
</dbReference>